<feature type="binding site" evidence="2">
    <location>
        <position position="92"/>
    </location>
    <ligand>
        <name>substrate</name>
    </ligand>
</feature>
<dbReference type="GO" id="GO:0047739">
    <property type="term" value="F:cephalosporin-C deacetylase activity"/>
    <property type="evidence" value="ECO:0007669"/>
    <property type="project" value="UniProtKB-EC"/>
</dbReference>
<dbReference type="Gene3D" id="3.40.50.1820">
    <property type="entry name" value="alpha/beta hydrolase"/>
    <property type="match status" value="1"/>
</dbReference>
<evidence type="ECO:0000259" key="3">
    <source>
        <dbReference type="Pfam" id="PF05448"/>
    </source>
</evidence>
<evidence type="ECO:0000313" key="5">
    <source>
        <dbReference type="Proteomes" id="UP000572051"/>
    </source>
</evidence>
<feature type="active site" description="Charge relay system" evidence="1">
    <location>
        <position position="275"/>
    </location>
</feature>
<dbReference type="RefSeq" id="WP_179826493.1">
    <property type="nucleotide sequence ID" value="NZ_JACCFS010000001.1"/>
</dbReference>
<dbReference type="InterPro" id="IPR029058">
    <property type="entry name" value="AB_hydrolase_fold"/>
</dbReference>
<name>A0A7Z0ESM6_9ACTN</name>
<dbReference type="PANTHER" id="PTHR40111:SF1">
    <property type="entry name" value="CEPHALOSPORIN-C DEACETYLASE"/>
    <property type="match status" value="1"/>
</dbReference>
<dbReference type="GO" id="GO:0005976">
    <property type="term" value="P:polysaccharide metabolic process"/>
    <property type="evidence" value="ECO:0007669"/>
    <property type="project" value="TreeGrafter"/>
</dbReference>
<keyword evidence="5" id="KW-1185">Reference proteome</keyword>
<accession>A0A7Z0ESM6</accession>
<dbReference type="PANTHER" id="PTHR40111">
    <property type="entry name" value="CEPHALOSPORIN-C DEACETYLASE"/>
    <property type="match status" value="1"/>
</dbReference>
<sequence length="323" mass="34534">MALFDLPLDELRTYKPERTEAADFDDFWGKTLAEAAEFDLAPEFAPADTALTGVEVYDTSFSGWGGHRINAWLLVPRNAAGPLPCVVRFIGYGGGRGFAEDHTVWAAAGHAALIVDSRGQGGAAHHAPGATADPDGGAFAQAPGMMTRGVLDPETYYYRRLFTDAVRAVDTAAGHPAVDADRIAVSGGSQGGAIAQAAAALHPGVRAAVIDVPFLCHMRRAVEITGKEPYAELVRFLAAHRGQEERVMRTLSYFDGMNLAARGRVPALYSVALMDEVCPPSTVFAAHNHWAGPKEITVWPWNGHEGGGGEQLRAQLRFLADLD</sequence>
<evidence type="ECO:0000313" key="4">
    <source>
        <dbReference type="EMBL" id="NYJ36538.1"/>
    </source>
</evidence>
<dbReference type="SUPFAM" id="SSF53474">
    <property type="entry name" value="alpha/beta-Hydrolases"/>
    <property type="match status" value="1"/>
</dbReference>
<feature type="domain" description="Acetyl xylan esterase" evidence="3">
    <location>
        <begin position="1"/>
        <end position="321"/>
    </location>
</feature>
<dbReference type="AlphaFoldDB" id="A0A7Z0ESM6"/>
<dbReference type="InterPro" id="IPR008391">
    <property type="entry name" value="AXE1_dom"/>
</dbReference>
<organism evidence="4 5">
    <name type="scientific">Nocardiopsis aegyptia</name>
    <dbReference type="NCBI Taxonomy" id="220378"/>
    <lineage>
        <taxon>Bacteria</taxon>
        <taxon>Bacillati</taxon>
        <taxon>Actinomycetota</taxon>
        <taxon>Actinomycetes</taxon>
        <taxon>Streptosporangiales</taxon>
        <taxon>Nocardiopsidaceae</taxon>
        <taxon>Nocardiopsis</taxon>
    </lineage>
</organism>
<gene>
    <name evidence="4" type="ORF">HNR10_004419</name>
</gene>
<feature type="active site" description="Nucleophile" evidence="1">
    <location>
        <position position="189"/>
    </location>
</feature>
<evidence type="ECO:0000256" key="1">
    <source>
        <dbReference type="PIRSR" id="PIRSR639069-1"/>
    </source>
</evidence>
<dbReference type="EMBL" id="JACCFS010000001">
    <property type="protein sequence ID" value="NYJ36538.1"/>
    <property type="molecule type" value="Genomic_DNA"/>
</dbReference>
<dbReference type="Pfam" id="PF05448">
    <property type="entry name" value="AXE1"/>
    <property type="match status" value="1"/>
</dbReference>
<feature type="active site" description="Charge relay system" evidence="1">
    <location>
        <position position="304"/>
    </location>
</feature>
<evidence type="ECO:0000256" key="2">
    <source>
        <dbReference type="PIRSR" id="PIRSR639069-2"/>
    </source>
</evidence>
<reference evidence="4 5" key="1">
    <citation type="submission" date="2020-07" db="EMBL/GenBank/DDBJ databases">
        <title>Sequencing the genomes of 1000 actinobacteria strains.</title>
        <authorList>
            <person name="Klenk H.-P."/>
        </authorList>
    </citation>
    <scope>NUCLEOTIDE SEQUENCE [LARGE SCALE GENOMIC DNA]</scope>
    <source>
        <strain evidence="4 5">DSM 44442</strain>
    </source>
</reference>
<comment type="caution">
    <text evidence="4">The sequence shown here is derived from an EMBL/GenBank/DDBJ whole genome shotgun (WGS) entry which is preliminary data.</text>
</comment>
<dbReference type="EC" id="3.1.1.41" evidence="4"/>
<dbReference type="Proteomes" id="UP000572051">
    <property type="component" value="Unassembled WGS sequence"/>
</dbReference>
<protein>
    <submittedName>
        <fullName evidence="4">Cephalosporin-C deacetylase</fullName>
        <ecNumber evidence="4">3.1.1.41</ecNumber>
    </submittedName>
</protein>
<dbReference type="InterPro" id="IPR039069">
    <property type="entry name" value="CE7"/>
</dbReference>
<proteinExistence type="predicted"/>
<keyword evidence="4" id="KW-0378">Hydrolase</keyword>